<dbReference type="AlphaFoldDB" id="A0AAV4S3S4"/>
<organism evidence="1 2">
    <name type="scientific">Caerostris extrusa</name>
    <name type="common">Bark spider</name>
    <name type="synonym">Caerostris bankana</name>
    <dbReference type="NCBI Taxonomy" id="172846"/>
    <lineage>
        <taxon>Eukaryota</taxon>
        <taxon>Metazoa</taxon>
        <taxon>Ecdysozoa</taxon>
        <taxon>Arthropoda</taxon>
        <taxon>Chelicerata</taxon>
        <taxon>Arachnida</taxon>
        <taxon>Araneae</taxon>
        <taxon>Araneomorphae</taxon>
        <taxon>Entelegynae</taxon>
        <taxon>Araneoidea</taxon>
        <taxon>Araneidae</taxon>
        <taxon>Caerostris</taxon>
    </lineage>
</organism>
<accession>A0AAV4S3S4</accession>
<comment type="caution">
    <text evidence="1">The sequence shown here is derived from an EMBL/GenBank/DDBJ whole genome shotgun (WGS) entry which is preliminary data.</text>
</comment>
<proteinExistence type="predicted"/>
<reference evidence="1 2" key="1">
    <citation type="submission" date="2021-06" db="EMBL/GenBank/DDBJ databases">
        <title>Caerostris extrusa draft genome.</title>
        <authorList>
            <person name="Kono N."/>
            <person name="Arakawa K."/>
        </authorList>
    </citation>
    <scope>NUCLEOTIDE SEQUENCE [LARGE SCALE GENOMIC DNA]</scope>
</reference>
<sequence>MLLGFRYSTEFTTEIYRPWTAFVQPLLLQSMSYKSILLHESSQIDPGTLKNVTDRALVFQIGGNLAWFIVCLLNPHTPVAVPGP</sequence>
<protein>
    <submittedName>
        <fullName evidence="1">Uncharacterized protein</fullName>
    </submittedName>
</protein>
<evidence type="ECO:0000313" key="1">
    <source>
        <dbReference type="EMBL" id="GIY28300.1"/>
    </source>
</evidence>
<evidence type="ECO:0000313" key="2">
    <source>
        <dbReference type="Proteomes" id="UP001054945"/>
    </source>
</evidence>
<gene>
    <name evidence="1" type="ORF">CEXT_581311</name>
</gene>
<dbReference type="Proteomes" id="UP001054945">
    <property type="component" value="Unassembled WGS sequence"/>
</dbReference>
<name>A0AAV4S3S4_CAEEX</name>
<keyword evidence="2" id="KW-1185">Reference proteome</keyword>
<dbReference type="EMBL" id="BPLR01008931">
    <property type="protein sequence ID" value="GIY28300.1"/>
    <property type="molecule type" value="Genomic_DNA"/>
</dbReference>